<organism evidence="1 2">
    <name type="scientific">Rhizopogon vesiculosus</name>
    <dbReference type="NCBI Taxonomy" id="180088"/>
    <lineage>
        <taxon>Eukaryota</taxon>
        <taxon>Fungi</taxon>
        <taxon>Dikarya</taxon>
        <taxon>Basidiomycota</taxon>
        <taxon>Agaricomycotina</taxon>
        <taxon>Agaricomycetes</taxon>
        <taxon>Agaricomycetidae</taxon>
        <taxon>Boletales</taxon>
        <taxon>Suillineae</taxon>
        <taxon>Rhizopogonaceae</taxon>
        <taxon>Rhizopogon</taxon>
    </lineage>
</organism>
<evidence type="ECO:0000313" key="2">
    <source>
        <dbReference type="Proteomes" id="UP000183567"/>
    </source>
</evidence>
<protein>
    <submittedName>
        <fullName evidence="1">Uncharacterized protein</fullName>
    </submittedName>
</protein>
<dbReference type="OrthoDB" id="539213at2759"/>
<accession>A0A1J8PHQ0</accession>
<comment type="caution">
    <text evidence="1">The sequence shown here is derived from an EMBL/GenBank/DDBJ whole genome shotgun (WGS) entry which is preliminary data.</text>
</comment>
<proteinExistence type="predicted"/>
<name>A0A1J8PHQ0_9AGAM</name>
<gene>
    <name evidence="1" type="ORF">AZE42_12732</name>
</gene>
<evidence type="ECO:0000313" key="1">
    <source>
        <dbReference type="EMBL" id="OJA08127.1"/>
    </source>
</evidence>
<sequence length="90" mass="10203">MVQSLRSRYPPAHNHIFTLPQDMSVPSSSTVSLATTLHDDDDEDSRALRRLLLQKISTRIDGAFDEIDRANVWLRIVKGALRDLKTRTTA</sequence>
<dbReference type="Proteomes" id="UP000183567">
    <property type="component" value="Unassembled WGS sequence"/>
</dbReference>
<keyword evidence="2" id="KW-1185">Reference proteome</keyword>
<dbReference type="STRING" id="180088.A0A1J8PHQ0"/>
<dbReference type="AlphaFoldDB" id="A0A1J8PHQ0"/>
<dbReference type="EMBL" id="LVVM01006424">
    <property type="protein sequence ID" value="OJA08127.1"/>
    <property type="molecule type" value="Genomic_DNA"/>
</dbReference>
<reference evidence="1 2" key="1">
    <citation type="submission" date="2016-03" db="EMBL/GenBank/DDBJ databases">
        <title>Comparative genomics of the ectomycorrhizal sister species Rhizopogon vinicolor and Rhizopogon vesiculosus (Basidiomycota: Boletales) reveals a divergence of the mating type B locus.</title>
        <authorList>
            <person name="Mujic A.B."/>
            <person name="Kuo A."/>
            <person name="Tritt A."/>
            <person name="Lipzen A."/>
            <person name="Chen C."/>
            <person name="Johnson J."/>
            <person name="Sharma A."/>
            <person name="Barry K."/>
            <person name="Grigoriev I.V."/>
            <person name="Spatafora J.W."/>
        </authorList>
    </citation>
    <scope>NUCLEOTIDE SEQUENCE [LARGE SCALE GENOMIC DNA]</scope>
    <source>
        <strain evidence="1 2">AM-OR11-056</strain>
    </source>
</reference>